<keyword evidence="1" id="KW-0812">Transmembrane</keyword>
<reference evidence="2" key="1">
    <citation type="submission" date="2016-10" db="EMBL/GenBank/DDBJ databases">
        <authorList>
            <person name="de Groot N.N."/>
        </authorList>
    </citation>
    <scope>NUCLEOTIDE SEQUENCE</scope>
</reference>
<protein>
    <submittedName>
        <fullName evidence="2">Transformation system protein</fullName>
    </submittedName>
</protein>
<proteinExistence type="predicted"/>
<name>A0A1W1EG19_9ZZZZ</name>
<accession>A0A1W1EG19</accession>
<gene>
    <name evidence="2" type="ORF">MNB_SV-5-639</name>
</gene>
<organism evidence="2">
    <name type="scientific">hydrothermal vent metagenome</name>
    <dbReference type="NCBI Taxonomy" id="652676"/>
    <lineage>
        <taxon>unclassified sequences</taxon>
        <taxon>metagenomes</taxon>
        <taxon>ecological metagenomes</taxon>
    </lineage>
</organism>
<dbReference type="SUPFAM" id="SSF48452">
    <property type="entry name" value="TPR-like"/>
    <property type="match status" value="1"/>
</dbReference>
<keyword evidence="1" id="KW-0472">Membrane</keyword>
<sequence length="236" mass="27155">MYDIKPLEEEWERYNKKKNRPLYIVIAVLLLIIIVGAFLTYSKSSISSFTSNKSLSSSDIKPSDALIDKPITKLEVNEKRKNSVVSSENNNPMDDSDVFIDVDSDVKKHQNITTTKVLSRENVEAPRVKKKINFNMTDENDPRVHQEVAKRFSVSPNVDDSMFLARIYFKNRNYSKAAKWALETNKLDDTIEESWLIFAKSKSKIGQKNEAIRVLTEYVKKTNSPAAYKLLEQLKI</sequence>
<dbReference type="Gene3D" id="1.25.40.10">
    <property type="entry name" value="Tetratricopeptide repeat domain"/>
    <property type="match status" value="1"/>
</dbReference>
<dbReference type="EMBL" id="FPKX01000070">
    <property type="protein sequence ID" value="SFZ98960.1"/>
    <property type="molecule type" value="Genomic_DNA"/>
</dbReference>
<dbReference type="Pfam" id="PF12895">
    <property type="entry name" value="ANAPC3"/>
    <property type="match status" value="1"/>
</dbReference>
<evidence type="ECO:0000256" key="1">
    <source>
        <dbReference type="SAM" id="Phobius"/>
    </source>
</evidence>
<dbReference type="AlphaFoldDB" id="A0A1W1EG19"/>
<dbReference type="InterPro" id="IPR011990">
    <property type="entry name" value="TPR-like_helical_dom_sf"/>
</dbReference>
<feature type="transmembrane region" description="Helical" evidence="1">
    <location>
        <begin position="21"/>
        <end position="41"/>
    </location>
</feature>
<evidence type="ECO:0000313" key="2">
    <source>
        <dbReference type="EMBL" id="SFZ98960.1"/>
    </source>
</evidence>
<keyword evidence="1" id="KW-1133">Transmembrane helix</keyword>